<evidence type="ECO:0000256" key="1">
    <source>
        <dbReference type="ARBA" id="ARBA00004141"/>
    </source>
</evidence>
<dbReference type="PROSITE" id="PS00216">
    <property type="entry name" value="SUGAR_TRANSPORT_1"/>
    <property type="match status" value="1"/>
</dbReference>
<evidence type="ECO:0000256" key="4">
    <source>
        <dbReference type="ARBA" id="ARBA00022692"/>
    </source>
</evidence>
<evidence type="ECO:0000256" key="6">
    <source>
        <dbReference type="ARBA" id="ARBA00023136"/>
    </source>
</evidence>
<feature type="transmembrane region" description="Helical" evidence="8">
    <location>
        <begin position="108"/>
        <end position="128"/>
    </location>
</feature>
<dbReference type="AlphaFoldDB" id="A0AAV9PR93"/>
<dbReference type="RefSeq" id="XP_064663483.1">
    <property type="nucleotide sequence ID" value="XM_064799156.1"/>
</dbReference>
<protein>
    <recommendedName>
        <fullName evidence="9">Major facilitator superfamily (MFS) profile domain-containing protein</fullName>
    </recommendedName>
</protein>
<feature type="transmembrane region" description="Helical" evidence="8">
    <location>
        <begin position="265"/>
        <end position="289"/>
    </location>
</feature>
<comment type="caution">
    <text evidence="10">The sequence shown here is derived from an EMBL/GenBank/DDBJ whole genome shotgun (WGS) entry which is preliminary data.</text>
</comment>
<accession>A0AAV9PR93</accession>
<dbReference type="InterPro" id="IPR003663">
    <property type="entry name" value="Sugar/inositol_transpt"/>
</dbReference>
<evidence type="ECO:0000256" key="5">
    <source>
        <dbReference type="ARBA" id="ARBA00022989"/>
    </source>
</evidence>
<dbReference type="InterPro" id="IPR005829">
    <property type="entry name" value="Sugar_transporter_CS"/>
</dbReference>
<feature type="transmembrane region" description="Helical" evidence="8">
    <location>
        <begin position="7"/>
        <end position="27"/>
    </location>
</feature>
<dbReference type="InterPro" id="IPR020846">
    <property type="entry name" value="MFS_dom"/>
</dbReference>
<dbReference type="GO" id="GO:0016020">
    <property type="term" value="C:membrane"/>
    <property type="evidence" value="ECO:0007669"/>
    <property type="project" value="UniProtKB-SubCell"/>
</dbReference>
<dbReference type="PROSITE" id="PS50850">
    <property type="entry name" value="MFS"/>
    <property type="match status" value="1"/>
</dbReference>
<dbReference type="EMBL" id="JAVRRT010000002">
    <property type="protein sequence ID" value="KAK5174814.1"/>
    <property type="molecule type" value="Genomic_DNA"/>
</dbReference>
<sequence length="513" mass="57055">MAFHPTGGLLLFWITASCSLGFMLFGYDQGVFGGLLSNPTFLDRFNHPGATLQGQIVSTYTIGCIIGSVIIIPTGDMLGRRRATIFGCTVVAIGGILQASAFTLPHMIVGRIVSGIGIGINTTTLPIWQSETCMRPSLRGRLVAIELTTLVFGFVLTNWMNFGFTYVSHSEVSWRFPLAFQSFLAIGTAGITPFVVESPRWLCLKDREDDARVVIARLLAKPVEHEDVREALEIMLDTLAREKEEYKAGWKELLHNGKQQTFRRVLLGMGTNYFQQMGGVNVVAYYLPVVLERSFGFTPRLALILSACDSMQWMFWGGMAIYCIEKFGRKTMMMFGALGCSLCFIVIAAGLGVGTKASNGVAVAFIFLFYFFFGQSFMAIGFLYPSEINSNMSRNRGAAIAMITNWCGNYIVVSITPTGIENLAWKFYIIFAALNLSFAPIIWFFYLETAGLSLDEIDRVFEIAHAPGVKMGYKEATRLAKEEFEAERLRIHDGKQVNREKEPSEDAHFVESV</sequence>
<feature type="transmembrane region" description="Helical" evidence="8">
    <location>
        <begin position="140"/>
        <end position="162"/>
    </location>
</feature>
<dbReference type="Proteomes" id="UP001337655">
    <property type="component" value="Unassembled WGS sequence"/>
</dbReference>
<feature type="transmembrane region" description="Helical" evidence="8">
    <location>
        <begin position="335"/>
        <end position="355"/>
    </location>
</feature>
<comment type="similarity">
    <text evidence="2 7">Belongs to the major facilitator superfamily. Sugar transporter (TC 2.A.1.1) family.</text>
</comment>
<feature type="domain" description="Major facilitator superfamily (MFS) profile" evidence="9">
    <location>
        <begin position="14"/>
        <end position="450"/>
    </location>
</feature>
<dbReference type="PANTHER" id="PTHR48022">
    <property type="entry name" value="PLASTIDIC GLUCOSE TRANSPORTER 4"/>
    <property type="match status" value="1"/>
</dbReference>
<comment type="subcellular location">
    <subcellularLocation>
        <location evidence="1">Membrane</location>
        <topology evidence="1">Multi-pass membrane protein</topology>
    </subcellularLocation>
</comment>
<feature type="transmembrane region" description="Helical" evidence="8">
    <location>
        <begin position="397"/>
        <end position="415"/>
    </location>
</feature>
<evidence type="ECO:0000256" key="7">
    <source>
        <dbReference type="RuleBase" id="RU003346"/>
    </source>
</evidence>
<name>A0AAV9PR93_9PEZI</name>
<feature type="transmembrane region" description="Helical" evidence="8">
    <location>
        <begin position="84"/>
        <end position="102"/>
    </location>
</feature>
<dbReference type="PANTHER" id="PTHR48022:SF28">
    <property type="entry name" value="MAJOR FACILITATOR SUPERFAMILY (MFS) PROFILE DOMAIN-CONTAINING PROTEIN-RELATED"/>
    <property type="match status" value="1"/>
</dbReference>
<dbReference type="InterPro" id="IPR005828">
    <property type="entry name" value="MFS_sugar_transport-like"/>
</dbReference>
<dbReference type="GeneID" id="89923244"/>
<dbReference type="PRINTS" id="PR00171">
    <property type="entry name" value="SUGRTRNSPORT"/>
</dbReference>
<keyword evidence="4 8" id="KW-0812">Transmembrane</keyword>
<dbReference type="SUPFAM" id="SSF103473">
    <property type="entry name" value="MFS general substrate transporter"/>
    <property type="match status" value="1"/>
</dbReference>
<keyword evidence="11" id="KW-1185">Reference proteome</keyword>
<dbReference type="FunFam" id="1.20.1250.20:FF:000134">
    <property type="entry name" value="MFS sugar transporter protein"/>
    <property type="match status" value="1"/>
</dbReference>
<feature type="transmembrane region" description="Helical" evidence="8">
    <location>
        <begin position="361"/>
        <end position="385"/>
    </location>
</feature>
<reference evidence="10 11" key="1">
    <citation type="submission" date="2023-08" db="EMBL/GenBank/DDBJ databases">
        <title>Black Yeasts Isolated from many extreme environments.</title>
        <authorList>
            <person name="Coleine C."/>
            <person name="Stajich J.E."/>
            <person name="Selbmann L."/>
        </authorList>
    </citation>
    <scope>NUCLEOTIDE SEQUENCE [LARGE SCALE GENOMIC DNA]</scope>
    <source>
        <strain evidence="10 11">CCFEE 5935</strain>
    </source>
</reference>
<evidence type="ECO:0000256" key="2">
    <source>
        <dbReference type="ARBA" id="ARBA00010992"/>
    </source>
</evidence>
<organism evidence="10 11">
    <name type="scientific">Saxophila tyrrhenica</name>
    <dbReference type="NCBI Taxonomy" id="1690608"/>
    <lineage>
        <taxon>Eukaryota</taxon>
        <taxon>Fungi</taxon>
        <taxon>Dikarya</taxon>
        <taxon>Ascomycota</taxon>
        <taxon>Pezizomycotina</taxon>
        <taxon>Dothideomycetes</taxon>
        <taxon>Dothideomycetidae</taxon>
        <taxon>Mycosphaerellales</taxon>
        <taxon>Extremaceae</taxon>
        <taxon>Saxophila</taxon>
    </lineage>
</organism>
<feature type="transmembrane region" description="Helical" evidence="8">
    <location>
        <begin position="52"/>
        <end position="72"/>
    </location>
</feature>
<evidence type="ECO:0000313" key="10">
    <source>
        <dbReference type="EMBL" id="KAK5174814.1"/>
    </source>
</evidence>
<dbReference type="Pfam" id="PF00083">
    <property type="entry name" value="Sugar_tr"/>
    <property type="match status" value="1"/>
</dbReference>
<feature type="transmembrane region" description="Helical" evidence="8">
    <location>
        <begin position="301"/>
        <end position="323"/>
    </location>
</feature>
<evidence type="ECO:0000256" key="8">
    <source>
        <dbReference type="SAM" id="Phobius"/>
    </source>
</evidence>
<keyword evidence="5 8" id="KW-1133">Transmembrane helix</keyword>
<dbReference type="InterPro" id="IPR050360">
    <property type="entry name" value="MFS_Sugar_Transporters"/>
</dbReference>
<dbReference type="NCBIfam" id="TIGR00879">
    <property type="entry name" value="SP"/>
    <property type="match status" value="1"/>
</dbReference>
<gene>
    <name evidence="10" type="ORF">LTR77_001897</name>
</gene>
<feature type="transmembrane region" description="Helical" evidence="8">
    <location>
        <begin position="174"/>
        <end position="196"/>
    </location>
</feature>
<dbReference type="InterPro" id="IPR036259">
    <property type="entry name" value="MFS_trans_sf"/>
</dbReference>
<dbReference type="GO" id="GO:0005351">
    <property type="term" value="F:carbohydrate:proton symporter activity"/>
    <property type="evidence" value="ECO:0007669"/>
    <property type="project" value="TreeGrafter"/>
</dbReference>
<keyword evidence="6 8" id="KW-0472">Membrane</keyword>
<proteinExistence type="inferred from homology"/>
<dbReference type="Gene3D" id="1.20.1250.20">
    <property type="entry name" value="MFS general substrate transporter like domains"/>
    <property type="match status" value="1"/>
</dbReference>
<feature type="transmembrane region" description="Helical" evidence="8">
    <location>
        <begin position="427"/>
        <end position="447"/>
    </location>
</feature>
<evidence type="ECO:0000259" key="9">
    <source>
        <dbReference type="PROSITE" id="PS50850"/>
    </source>
</evidence>
<evidence type="ECO:0000313" key="11">
    <source>
        <dbReference type="Proteomes" id="UP001337655"/>
    </source>
</evidence>
<keyword evidence="3 7" id="KW-0813">Transport</keyword>
<evidence type="ECO:0000256" key="3">
    <source>
        <dbReference type="ARBA" id="ARBA00022448"/>
    </source>
</evidence>